<organism evidence="1 2">
    <name type="scientific">Ambrosiozyma monospora</name>
    <name type="common">Yeast</name>
    <name type="synonym">Endomycopsis monosporus</name>
    <dbReference type="NCBI Taxonomy" id="43982"/>
    <lineage>
        <taxon>Eukaryota</taxon>
        <taxon>Fungi</taxon>
        <taxon>Dikarya</taxon>
        <taxon>Ascomycota</taxon>
        <taxon>Saccharomycotina</taxon>
        <taxon>Pichiomycetes</taxon>
        <taxon>Pichiales</taxon>
        <taxon>Pichiaceae</taxon>
        <taxon>Ambrosiozyma</taxon>
    </lineage>
</organism>
<accession>A0ACB5T325</accession>
<name>A0ACB5T325_AMBMO</name>
<proteinExistence type="predicted"/>
<keyword evidence="2" id="KW-1185">Reference proteome</keyword>
<evidence type="ECO:0000313" key="2">
    <source>
        <dbReference type="Proteomes" id="UP001165064"/>
    </source>
</evidence>
<dbReference type="EMBL" id="BSXS01002904">
    <property type="protein sequence ID" value="GME80112.1"/>
    <property type="molecule type" value="Genomic_DNA"/>
</dbReference>
<reference evidence="1" key="1">
    <citation type="submission" date="2023-04" db="EMBL/GenBank/DDBJ databases">
        <title>Ambrosiozyma monospora NBRC 10751.</title>
        <authorList>
            <person name="Ichikawa N."/>
            <person name="Sato H."/>
            <person name="Tonouchi N."/>
        </authorList>
    </citation>
    <scope>NUCLEOTIDE SEQUENCE</scope>
    <source>
        <strain evidence="1">NBRC 10751</strain>
    </source>
</reference>
<protein>
    <submittedName>
        <fullName evidence="1">Unnamed protein product</fullName>
    </submittedName>
</protein>
<evidence type="ECO:0000313" key="1">
    <source>
        <dbReference type="EMBL" id="GME80112.1"/>
    </source>
</evidence>
<comment type="caution">
    <text evidence="1">The sequence shown here is derived from an EMBL/GenBank/DDBJ whole genome shotgun (WGS) entry which is preliminary data.</text>
</comment>
<gene>
    <name evidence="1" type="ORF">Amon02_000429300</name>
</gene>
<dbReference type="Proteomes" id="UP001165064">
    <property type="component" value="Unassembled WGS sequence"/>
</dbReference>
<sequence>MDCIGCFLMISSIVLILIAISLGVTDFSWNSGAVISCFILGGSLAIAFLEWNFKYSSCPLIRKSIVKIPEISYAAGSLSFGYTAYIVSLQFLSIYFQVVRGNDSIGTGLSLLPIIIACALSSFFG</sequence>